<dbReference type="InterPro" id="IPR050596">
    <property type="entry name" value="AspAT/PAT-like"/>
</dbReference>
<evidence type="ECO:0000256" key="5">
    <source>
        <dbReference type="ARBA" id="ARBA00022898"/>
    </source>
</evidence>
<dbReference type="EMBL" id="MLOK01000036">
    <property type="protein sequence ID" value="OIM21391.1"/>
    <property type="molecule type" value="Genomic_DNA"/>
</dbReference>
<dbReference type="CDD" id="cd00609">
    <property type="entry name" value="AAT_like"/>
    <property type="match status" value="1"/>
</dbReference>
<keyword evidence="3 6" id="KW-0032">Aminotransferase</keyword>
<evidence type="ECO:0000256" key="4">
    <source>
        <dbReference type="ARBA" id="ARBA00022679"/>
    </source>
</evidence>
<dbReference type="InterPro" id="IPR015421">
    <property type="entry name" value="PyrdxlP-dep_Trfase_major"/>
</dbReference>
<protein>
    <recommendedName>
        <fullName evidence="6">Aminotransferase</fullName>
        <ecNumber evidence="6">2.6.1.-</ecNumber>
    </recommendedName>
</protein>
<organism evidence="8 10">
    <name type="scientific">Oenococcus oeni</name>
    <name type="common">Leuconostoc oenos</name>
    <dbReference type="NCBI Taxonomy" id="1247"/>
    <lineage>
        <taxon>Bacteria</taxon>
        <taxon>Bacillati</taxon>
        <taxon>Bacillota</taxon>
        <taxon>Bacilli</taxon>
        <taxon>Lactobacillales</taxon>
        <taxon>Lactobacillaceae</taxon>
        <taxon>Oenococcus</taxon>
    </lineage>
</organism>
<dbReference type="EC" id="2.6.1.-" evidence="6"/>
<evidence type="ECO:0000256" key="3">
    <source>
        <dbReference type="ARBA" id="ARBA00022576"/>
    </source>
</evidence>
<dbReference type="GO" id="GO:0030170">
    <property type="term" value="F:pyridoxal phosphate binding"/>
    <property type="evidence" value="ECO:0007669"/>
    <property type="project" value="InterPro"/>
</dbReference>
<dbReference type="Proteomes" id="UP000294726">
    <property type="component" value="Chromosome"/>
</dbReference>
<evidence type="ECO:0000313" key="8">
    <source>
        <dbReference type="EMBL" id="OIM21391.1"/>
    </source>
</evidence>
<dbReference type="SUPFAM" id="SSF53383">
    <property type="entry name" value="PLP-dependent transferases"/>
    <property type="match status" value="1"/>
</dbReference>
<dbReference type="Gene3D" id="3.90.1150.10">
    <property type="entry name" value="Aspartate Aminotransferase, domain 1"/>
    <property type="match status" value="1"/>
</dbReference>
<evidence type="ECO:0000259" key="7">
    <source>
        <dbReference type="Pfam" id="PF00155"/>
    </source>
</evidence>
<comment type="cofactor">
    <cofactor evidence="1 6">
        <name>pyridoxal 5'-phosphate</name>
        <dbReference type="ChEBI" id="CHEBI:597326"/>
    </cofactor>
</comment>
<evidence type="ECO:0000313" key="11">
    <source>
        <dbReference type="Proteomes" id="UP000294726"/>
    </source>
</evidence>
<accession>A0A6N4A6I3</accession>
<keyword evidence="5" id="KW-0663">Pyridoxal phosphate</keyword>
<feature type="domain" description="Aminotransferase class I/classII large" evidence="7">
    <location>
        <begin position="32"/>
        <end position="385"/>
    </location>
</feature>
<dbReference type="GO" id="GO:0008483">
    <property type="term" value="F:transaminase activity"/>
    <property type="evidence" value="ECO:0007669"/>
    <property type="project" value="UniProtKB-KW"/>
</dbReference>
<reference evidence="8 10" key="1">
    <citation type="journal article" date="2016" name="BMC Genomics">
        <title>Consensus pan-genome assembly of the specialised wine bacterium Oenococcus oeni.</title>
        <authorList>
            <person name="Sternes P.R."/>
            <person name="Borneman A.R."/>
        </authorList>
    </citation>
    <scope>NUCLEOTIDE SEQUENCE [LARGE SCALE GENOMIC DNA]</scope>
    <source>
        <strain evidence="8 10">AWRIB661</strain>
    </source>
</reference>
<dbReference type="RefSeq" id="WP_032818784.1">
    <property type="nucleotide sequence ID" value="NZ_LR031358.1"/>
</dbReference>
<keyword evidence="4 6" id="KW-0808">Transferase</keyword>
<evidence type="ECO:0000256" key="6">
    <source>
        <dbReference type="RuleBase" id="RU000481"/>
    </source>
</evidence>
<dbReference type="Proteomes" id="UP000181728">
    <property type="component" value="Unassembled WGS sequence"/>
</dbReference>
<evidence type="ECO:0000256" key="1">
    <source>
        <dbReference type="ARBA" id="ARBA00001933"/>
    </source>
</evidence>
<dbReference type="EMBL" id="LR031358">
    <property type="protein sequence ID" value="VDB97993.1"/>
    <property type="molecule type" value="Genomic_DNA"/>
</dbReference>
<dbReference type="GO" id="GO:0006520">
    <property type="term" value="P:amino acid metabolic process"/>
    <property type="evidence" value="ECO:0007669"/>
    <property type="project" value="InterPro"/>
</dbReference>
<dbReference type="InterPro" id="IPR004838">
    <property type="entry name" value="NHTrfase_class1_PyrdxlP-BS"/>
</dbReference>
<reference evidence="9 11" key="2">
    <citation type="submission" date="2018-08" db="EMBL/GenBank/DDBJ databases">
        <authorList>
            <person name="Lorentzen P. G. S. M."/>
        </authorList>
    </citation>
    <scope>NUCLEOTIDE SEQUENCE [LARGE SCALE GENOMIC DNA]</scope>
    <source>
        <strain evidence="9 11">CRBO_1381</strain>
    </source>
</reference>
<evidence type="ECO:0000313" key="9">
    <source>
        <dbReference type="EMBL" id="VDB97993.1"/>
    </source>
</evidence>
<comment type="similarity">
    <text evidence="2 6">Belongs to the class-I pyridoxal-phosphate-dependent aminotransferase family.</text>
</comment>
<dbReference type="InterPro" id="IPR015424">
    <property type="entry name" value="PyrdxlP-dep_Trfase"/>
</dbReference>
<dbReference type="Gene3D" id="3.40.640.10">
    <property type="entry name" value="Type I PLP-dependent aspartate aminotransferase-like (Major domain)"/>
    <property type="match status" value="1"/>
</dbReference>
<dbReference type="PANTHER" id="PTHR46383">
    <property type="entry name" value="ASPARTATE AMINOTRANSFERASE"/>
    <property type="match status" value="1"/>
</dbReference>
<evidence type="ECO:0000313" key="10">
    <source>
        <dbReference type="Proteomes" id="UP000181728"/>
    </source>
</evidence>
<dbReference type="AlphaFoldDB" id="A0A6N4A6I3"/>
<dbReference type="PROSITE" id="PS00105">
    <property type="entry name" value="AA_TRANSFER_CLASS_1"/>
    <property type="match status" value="1"/>
</dbReference>
<dbReference type="Pfam" id="PF00155">
    <property type="entry name" value="Aminotran_1_2"/>
    <property type="match status" value="1"/>
</dbReference>
<evidence type="ECO:0000256" key="2">
    <source>
        <dbReference type="ARBA" id="ARBA00007441"/>
    </source>
</evidence>
<name>A0A6N4A6I3_OENOE</name>
<sequence length="392" mass="43203">MNKATHPLSDRIKNIPHDPMLDFLDKVEQSDDLVDLGFGDPDFAVGKKTKEAFKTAIDADRSHYADGQGILELREAAKDFYNKKYDCLIESANDVLVTVGAAEGINLALLALANPGDGVMIVEPEYSQYSTALCLARAAKIPIDTKQTAFKLTPELIKNAYNDAISKGINPIAIVINYPNNPTGITYNRSELNALANVFRELKIWVLSDEIYAEQTYIGNHVSLYSILPEQTILITGLSKSHSMTGYRLGFVISHGRVMKAMRKIHDTLLTCVATPIQDAAAFALKNDPDAGVKTRSTYLERVTKVTNALNALGFQVKLPQGAFYVWAKIPDKFGDDADNFCLDLAQRARVQIFPGSIFSDTAKNYVRISCAGSDAHLDSALRRITDYLQNC</sequence>
<gene>
    <name evidence="8" type="ORF">ATX59_04245</name>
    <name evidence="9" type="ORF">OENI_0862</name>
</gene>
<dbReference type="InterPro" id="IPR015422">
    <property type="entry name" value="PyrdxlP-dep_Trfase_small"/>
</dbReference>
<dbReference type="InterPro" id="IPR004839">
    <property type="entry name" value="Aminotransferase_I/II_large"/>
</dbReference>
<proteinExistence type="inferred from homology"/>